<accession>A0AAW5WST1</accession>
<protein>
    <submittedName>
        <fullName evidence="1">Uncharacterized protein</fullName>
    </submittedName>
</protein>
<evidence type="ECO:0000313" key="2">
    <source>
        <dbReference type="Proteomes" id="UP001212401"/>
    </source>
</evidence>
<dbReference type="Proteomes" id="UP001212401">
    <property type="component" value="Unassembled WGS sequence"/>
</dbReference>
<proteinExistence type="predicted"/>
<evidence type="ECO:0000313" key="1">
    <source>
        <dbReference type="EMBL" id="MCZ3667746.1"/>
    </source>
</evidence>
<dbReference type="EMBL" id="JAKHPH010000011">
    <property type="protein sequence ID" value="MCZ3667746.1"/>
    <property type="molecule type" value="Genomic_DNA"/>
</dbReference>
<name>A0AAW5WST1_9LACO</name>
<reference evidence="1" key="1">
    <citation type="submission" date="2022-01" db="EMBL/GenBank/DDBJ databases">
        <title>VMRC isolate genome collection.</title>
        <authorList>
            <person name="France M."/>
            <person name="Rutt L."/>
            <person name="Humphrys M."/>
            <person name="Ravel J."/>
        </authorList>
    </citation>
    <scope>NUCLEOTIDE SEQUENCE</scope>
    <source>
        <strain evidence="1">C0048A1</strain>
    </source>
</reference>
<dbReference type="RefSeq" id="WP_269295980.1">
    <property type="nucleotide sequence ID" value="NZ_JAKHPH010000011.1"/>
</dbReference>
<organism evidence="1 2">
    <name type="scientific">Limosilactobacillus vaginalis</name>
    <dbReference type="NCBI Taxonomy" id="1633"/>
    <lineage>
        <taxon>Bacteria</taxon>
        <taxon>Bacillati</taxon>
        <taxon>Bacillota</taxon>
        <taxon>Bacilli</taxon>
        <taxon>Lactobacillales</taxon>
        <taxon>Lactobacillaceae</taxon>
        <taxon>Limosilactobacillus</taxon>
    </lineage>
</organism>
<sequence>MNNDNYSFYLADDHKGNKALTIIKGELNKELVASIGKINDPNFASSADELIKILNQSTIKKVGDNSCN</sequence>
<dbReference type="AlphaFoldDB" id="A0AAW5WST1"/>
<comment type="caution">
    <text evidence="1">The sequence shown here is derived from an EMBL/GenBank/DDBJ whole genome shotgun (WGS) entry which is preliminary data.</text>
</comment>
<gene>
    <name evidence="1" type="ORF">L2724_05535</name>
</gene>